<dbReference type="VEuPathDB" id="FungiDB:ASPVEDRAFT_41415"/>
<proteinExistence type="predicted"/>
<dbReference type="AlphaFoldDB" id="A0A1L9PJX8"/>
<name>A0A1L9PJX8_ASPVE</name>
<dbReference type="STRING" id="1036611.A0A1L9PJX8"/>
<evidence type="ECO:0000313" key="1">
    <source>
        <dbReference type="EMBL" id="OJJ01837.1"/>
    </source>
</evidence>
<organism evidence="1 2">
    <name type="scientific">Aspergillus versicolor CBS 583.65</name>
    <dbReference type="NCBI Taxonomy" id="1036611"/>
    <lineage>
        <taxon>Eukaryota</taxon>
        <taxon>Fungi</taxon>
        <taxon>Dikarya</taxon>
        <taxon>Ascomycota</taxon>
        <taxon>Pezizomycotina</taxon>
        <taxon>Eurotiomycetes</taxon>
        <taxon>Eurotiomycetidae</taxon>
        <taxon>Eurotiales</taxon>
        <taxon>Aspergillaceae</taxon>
        <taxon>Aspergillus</taxon>
        <taxon>Aspergillus subgen. Nidulantes</taxon>
    </lineage>
</organism>
<dbReference type="RefSeq" id="XP_040667599.1">
    <property type="nucleotide sequence ID" value="XM_040812337.1"/>
</dbReference>
<reference evidence="2" key="1">
    <citation type="journal article" date="2017" name="Genome Biol.">
        <title>Comparative genomics reveals high biological diversity and specific adaptations in the industrially and medically important fungal genus Aspergillus.</title>
        <authorList>
            <person name="de Vries R.P."/>
            <person name="Riley R."/>
            <person name="Wiebenga A."/>
            <person name="Aguilar-Osorio G."/>
            <person name="Amillis S."/>
            <person name="Uchima C.A."/>
            <person name="Anderluh G."/>
            <person name="Asadollahi M."/>
            <person name="Askin M."/>
            <person name="Barry K."/>
            <person name="Battaglia E."/>
            <person name="Bayram O."/>
            <person name="Benocci T."/>
            <person name="Braus-Stromeyer S.A."/>
            <person name="Caldana C."/>
            <person name="Canovas D."/>
            <person name="Cerqueira G.C."/>
            <person name="Chen F."/>
            <person name="Chen W."/>
            <person name="Choi C."/>
            <person name="Clum A."/>
            <person name="Dos Santos R.A."/>
            <person name="Damasio A.R."/>
            <person name="Diallinas G."/>
            <person name="Emri T."/>
            <person name="Fekete E."/>
            <person name="Flipphi M."/>
            <person name="Freyberg S."/>
            <person name="Gallo A."/>
            <person name="Gournas C."/>
            <person name="Habgood R."/>
            <person name="Hainaut M."/>
            <person name="Harispe M.L."/>
            <person name="Henrissat B."/>
            <person name="Hilden K.S."/>
            <person name="Hope R."/>
            <person name="Hossain A."/>
            <person name="Karabika E."/>
            <person name="Karaffa L."/>
            <person name="Karanyi Z."/>
            <person name="Krasevec N."/>
            <person name="Kuo A."/>
            <person name="Kusch H."/>
            <person name="LaButti K."/>
            <person name="Lagendijk E.L."/>
            <person name="Lapidus A."/>
            <person name="Levasseur A."/>
            <person name="Lindquist E."/>
            <person name="Lipzen A."/>
            <person name="Logrieco A.F."/>
            <person name="MacCabe A."/>
            <person name="Maekelae M.R."/>
            <person name="Malavazi I."/>
            <person name="Melin P."/>
            <person name="Meyer V."/>
            <person name="Mielnichuk N."/>
            <person name="Miskei M."/>
            <person name="Molnar A.P."/>
            <person name="Mule G."/>
            <person name="Ngan C.Y."/>
            <person name="Orejas M."/>
            <person name="Orosz E."/>
            <person name="Ouedraogo J.P."/>
            <person name="Overkamp K.M."/>
            <person name="Park H.-S."/>
            <person name="Perrone G."/>
            <person name="Piumi F."/>
            <person name="Punt P.J."/>
            <person name="Ram A.F."/>
            <person name="Ramon A."/>
            <person name="Rauscher S."/>
            <person name="Record E."/>
            <person name="Riano-Pachon D.M."/>
            <person name="Robert V."/>
            <person name="Roehrig J."/>
            <person name="Ruller R."/>
            <person name="Salamov A."/>
            <person name="Salih N.S."/>
            <person name="Samson R.A."/>
            <person name="Sandor E."/>
            <person name="Sanguinetti M."/>
            <person name="Schuetze T."/>
            <person name="Sepcic K."/>
            <person name="Shelest E."/>
            <person name="Sherlock G."/>
            <person name="Sophianopoulou V."/>
            <person name="Squina F.M."/>
            <person name="Sun H."/>
            <person name="Susca A."/>
            <person name="Todd R.B."/>
            <person name="Tsang A."/>
            <person name="Unkles S.E."/>
            <person name="van de Wiele N."/>
            <person name="van Rossen-Uffink D."/>
            <person name="Oliveira J.V."/>
            <person name="Vesth T.C."/>
            <person name="Visser J."/>
            <person name="Yu J.-H."/>
            <person name="Zhou M."/>
            <person name="Andersen M.R."/>
            <person name="Archer D.B."/>
            <person name="Baker S.E."/>
            <person name="Benoit I."/>
            <person name="Brakhage A.A."/>
            <person name="Braus G.H."/>
            <person name="Fischer R."/>
            <person name="Frisvad J.C."/>
            <person name="Goldman G.H."/>
            <person name="Houbraken J."/>
            <person name="Oakley B."/>
            <person name="Pocsi I."/>
            <person name="Scazzocchio C."/>
            <person name="Seiboth B."/>
            <person name="vanKuyk P.A."/>
            <person name="Wortman J."/>
            <person name="Dyer P.S."/>
            <person name="Grigoriev I.V."/>
        </authorList>
    </citation>
    <scope>NUCLEOTIDE SEQUENCE [LARGE SCALE GENOMIC DNA]</scope>
    <source>
        <strain evidence="2">CBS 583.65</strain>
    </source>
</reference>
<dbReference type="PANTHER" id="PTHR36922:SF1">
    <property type="entry name" value="DUF1993 DOMAIN-CONTAINING PROTEIN"/>
    <property type="match status" value="1"/>
</dbReference>
<dbReference type="GeneID" id="63727848"/>
<evidence type="ECO:0000313" key="2">
    <source>
        <dbReference type="Proteomes" id="UP000184073"/>
    </source>
</evidence>
<dbReference type="InterPro" id="IPR034660">
    <property type="entry name" value="DinB/YfiT-like"/>
</dbReference>
<dbReference type="Proteomes" id="UP000184073">
    <property type="component" value="Unassembled WGS sequence"/>
</dbReference>
<dbReference type="PANTHER" id="PTHR36922">
    <property type="entry name" value="BLL2446 PROTEIN"/>
    <property type="match status" value="1"/>
</dbReference>
<dbReference type="Gene3D" id="1.20.120.450">
    <property type="entry name" value="dinb family like domain"/>
    <property type="match status" value="1"/>
</dbReference>
<sequence length="173" mass="19104">MSSAIYTYTVDPFIKGLQSLKVILQKAEEHAKANNIPIDDLFNASLGHDMKGLAFQVFIVASTAIKTASRASFVEPPALEQTDKTFDDFYKRIDEALAALEKVDPAVLAANEGKKFKAPMGPKEFEFTPETYAVLFATPNLYFHLVTAYDILRAKGVPLGKMDYLGSFMAPIM</sequence>
<dbReference type="InterPro" id="IPR018531">
    <property type="entry name" value="DUF1993"/>
</dbReference>
<gene>
    <name evidence="1" type="ORF">ASPVEDRAFT_41415</name>
</gene>
<dbReference type="OrthoDB" id="3724345at2759"/>
<keyword evidence="2" id="KW-1185">Reference proteome</keyword>
<dbReference type="EMBL" id="KV878128">
    <property type="protein sequence ID" value="OJJ01837.1"/>
    <property type="molecule type" value="Genomic_DNA"/>
</dbReference>
<evidence type="ECO:0008006" key="3">
    <source>
        <dbReference type="Google" id="ProtNLM"/>
    </source>
</evidence>
<accession>A0A1L9PJX8</accession>
<dbReference type="Pfam" id="PF09351">
    <property type="entry name" value="DUF1993"/>
    <property type="match status" value="1"/>
</dbReference>
<dbReference type="SUPFAM" id="SSF109854">
    <property type="entry name" value="DinB/YfiT-like putative metalloenzymes"/>
    <property type="match status" value="1"/>
</dbReference>
<protein>
    <recommendedName>
        <fullName evidence="3">DUF1993 domain-containing protein</fullName>
    </recommendedName>
</protein>